<comment type="function">
    <text evidence="5">Responsible for synthesis of pseudouridine from uracil.</text>
</comment>
<dbReference type="SUPFAM" id="SSF55174">
    <property type="entry name" value="Alpha-L RNA-binding motif"/>
    <property type="match status" value="1"/>
</dbReference>
<dbReference type="CDD" id="cd02869">
    <property type="entry name" value="PseudoU_synth_RluA_like"/>
    <property type="match status" value="1"/>
</dbReference>
<dbReference type="SMART" id="SM00363">
    <property type="entry name" value="S4"/>
    <property type="match status" value="1"/>
</dbReference>
<dbReference type="InterPro" id="IPR006225">
    <property type="entry name" value="PsdUridine_synth_RluC/D"/>
</dbReference>
<evidence type="ECO:0000256" key="4">
    <source>
        <dbReference type="PROSITE-ProRule" id="PRU00182"/>
    </source>
</evidence>
<comment type="similarity">
    <text evidence="1 5">Belongs to the pseudouridine synthase RluA family.</text>
</comment>
<evidence type="ECO:0000256" key="5">
    <source>
        <dbReference type="RuleBase" id="RU362028"/>
    </source>
</evidence>
<evidence type="ECO:0000313" key="8">
    <source>
        <dbReference type="Proteomes" id="UP000231183"/>
    </source>
</evidence>
<organism evidence="7 8">
    <name type="scientific">Candidatus Magasanikbacteria bacterium CG10_big_fil_rev_8_21_14_0_10_40_10</name>
    <dbReference type="NCBI Taxonomy" id="1974648"/>
    <lineage>
        <taxon>Bacteria</taxon>
        <taxon>Candidatus Magasanikiibacteriota</taxon>
    </lineage>
</organism>
<keyword evidence="2 5" id="KW-0413">Isomerase</keyword>
<dbReference type="NCBIfam" id="TIGR00005">
    <property type="entry name" value="rluA_subfam"/>
    <property type="match status" value="1"/>
</dbReference>
<reference evidence="8" key="1">
    <citation type="submission" date="2017-09" db="EMBL/GenBank/DDBJ databases">
        <title>Depth-based differentiation of microbial function through sediment-hosted aquifers and enrichment of novel symbionts in the deep terrestrial subsurface.</title>
        <authorList>
            <person name="Probst A.J."/>
            <person name="Ladd B."/>
            <person name="Jarett J.K."/>
            <person name="Geller-Mcgrath D.E."/>
            <person name="Sieber C.M.K."/>
            <person name="Emerson J.B."/>
            <person name="Anantharaman K."/>
            <person name="Thomas B.C."/>
            <person name="Malmstrom R."/>
            <person name="Stieglmeier M."/>
            <person name="Klingl A."/>
            <person name="Woyke T."/>
            <person name="Ryan C.M."/>
            <person name="Banfield J.F."/>
        </authorList>
    </citation>
    <scope>NUCLEOTIDE SEQUENCE [LARGE SCALE GENOMIC DNA]</scope>
</reference>
<comment type="catalytic activity">
    <reaction evidence="5">
        <text>a uridine in RNA = a pseudouridine in RNA</text>
        <dbReference type="Rhea" id="RHEA:48348"/>
        <dbReference type="Rhea" id="RHEA-COMP:12068"/>
        <dbReference type="Rhea" id="RHEA-COMP:12069"/>
        <dbReference type="ChEBI" id="CHEBI:65314"/>
        <dbReference type="ChEBI" id="CHEBI:65315"/>
    </reaction>
</comment>
<dbReference type="CDD" id="cd00165">
    <property type="entry name" value="S4"/>
    <property type="match status" value="1"/>
</dbReference>
<feature type="active site" evidence="3">
    <location>
        <position position="154"/>
    </location>
</feature>
<dbReference type="InterPro" id="IPR036986">
    <property type="entry name" value="S4_RNA-bd_sf"/>
</dbReference>
<dbReference type="GO" id="GO:0120159">
    <property type="term" value="F:rRNA pseudouridine synthase activity"/>
    <property type="evidence" value="ECO:0007669"/>
    <property type="project" value="UniProtKB-ARBA"/>
</dbReference>
<dbReference type="Gene3D" id="3.10.290.10">
    <property type="entry name" value="RNA-binding S4 domain"/>
    <property type="match status" value="1"/>
</dbReference>
<dbReference type="GO" id="GO:0003723">
    <property type="term" value="F:RNA binding"/>
    <property type="evidence" value="ECO:0007669"/>
    <property type="project" value="UniProtKB-KW"/>
</dbReference>
<evidence type="ECO:0000256" key="2">
    <source>
        <dbReference type="ARBA" id="ARBA00023235"/>
    </source>
</evidence>
<keyword evidence="4" id="KW-0694">RNA-binding</keyword>
<protein>
    <recommendedName>
        <fullName evidence="5">Pseudouridine synthase</fullName>
        <ecNumber evidence="5">5.4.99.-</ecNumber>
    </recommendedName>
</protein>
<dbReference type="EC" id="5.4.99.-" evidence="5"/>
<comment type="caution">
    <text evidence="7">The sequence shown here is derived from an EMBL/GenBank/DDBJ whole genome shotgun (WGS) entry which is preliminary data.</text>
</comment>
<dbReference type="PROSITE" id="PS50889">
    <property type="entry name" value="S4"/>
    <property type="match status" value="1"/>
</dbReference>
<dbReference type="Pfam" id="PF01479">
    <property type="entry name" value="S4"/>
    <property type="match status" value="1"/>
</dbReference>
<proteinExistence type="inferred from homology"/>
<dbReference type="PANTHER" id="PTHR21600">
    <property type="entry name" value="MITOCHONDRIAL RNA PSEUDOURIDINE SYNTHASE"/>
    <property type="match status" value="1"/>
</dbReference>
<name>A0A2M6W4F8_9BACT</name>
<dbReference type="Gene3D" id="3.30.2350.10">
    <property type="entry name" value="Pseudouridine synthase"/>
    <property type="match status" value="1"/>
</dbReference>
<evidence type="ECO:0000313" key="7">
    <source>
        <dbReference type="EMBL" id="PIT87667.1"/>
    </source>
</evidence>
<dbReference type="GO" id="GO:0000455">
    <property type="term" value="P:enzyme-directed rRNA pseudouridine synthesis"/>
    <property type="evidence" value="ECO:0007669"/>
    <property type="project" value="TreeGrafter"/>
</dbReference>
<dbReference type="Proteomes" id="UP000231183">
    <property type="component" value="Unassembled WGS sequence"/>
</dbReference>
<dbReference type="EMBL" id="PFBX01000014">
    <property type="protein sequence ID" value="PIT87667.1"/>
    <property type="molecule type" value="Genomic_DNA"/>
</dbReference>
<sequence length="328" mass="37472">MPIKNTIIVLPQFHKQRLDIFLSVQLKTSRSQAQKIIKAGQVLINNKSPKKAGDQLNQNDEIQILAFAPSVSVVKKPFCRPKEIKPTTPNKIPKIKIIAQEKDYLIVAKPAGLLTHPTIADESQTLSKILAKKFPKIKKVGEDPARPGIVHRLDKDASGLMVVAVTPKMFKHLKTQFKNRTVLKEYLVLVHGQVKSDEGKIDFPLTRSKTSERMAAWPSHQKQADDFVGRPALTEFWVEKRYLNFTLLRVKIHTGRMHQIRAHMLAYNHPVVGDQLYFQKKQKRTWDEKCGRLFLHCVKLGLVDLSGQTREYSLELPLALKNFLKKLT</sequence>
<evidence type="ECO:0000256" key="3">
    <source>
        <dbReference type="PIRSR" id="PIRSR606225-1"/>
    </source>
</evidence>
<dbReference type="Pfam" id="PF00849">
    <property type="entry name" value="PseudoU_synth_2"/>
    <property type="match status" value="1"/>
</dbReference>
<dbReference type="InterPro" id="IPR002942">
    <property type="entry name" value="S4_RNA-bd"/>
</dbReference>
<dbReference type="InterPro" id="IPR050188">
    <property type="entry name" value="RluA_PseudoU_synthase"/>
</dbReference>
<feature type="domain" description="RNA-binding S4" evidence="6">
    <location>
        <begin position="16"/>
        <end position="73"/>
    </location>
</feature>
<accession>A0A2M6W4F8</accession>
<evidence type="ECO:0000259" key="6">
    <source>
        <dbReference type="SMART" id="SM00363"/>
    </source>
</evidence>
<dbReference type="AlphaFoldDB" id="A0A2M6W4F8"/>
<evidence type="ECO:0000256" key="1">
    <source>
        <dbReference type="ARBA" id="ARBA00010876"/>
    </source>
</evidence>
<dbReference type="SUPFAM" id="SSF55120">
    <property type="entry name" value="Pseudouridine synthase"/>
    <property type="match status" value="1"/>
</dbReference>
<dbReference type="InterPro" id="IPR020103">
    <property type="entry name" value="PsdUridine_synth_cat_dom_sf"/>
</dbReference>
<dbReference type="PANTHER" id="PTHR21600:SF87">
    <property type="entry name" value="RNA PSEUDOURIDYLATE SYNTHASE DOMAIN-CONTAINING PROTEIN 1"/>
    <property type="match status" value="1"/>
</dbReference>
<gene>
    <name evidence="7" type="ORF">COU31_01810</name>
</gene>
<dbReference type="InterPro" id="IPR006145">
    <property type="entry name" value="PsdUridine_synth_RsuA/RluA"/>
</dbReference>